<evidence type="ECO:0000256" key="4">
    <source>
        <dbReference type="ARBA" id="ARBA00023125"/>
    </source>
</evidence>
<proteinExistence type="predicted"/>
<dbReference type="GO" id="GO:0006355">
    <property type="term" value="P:regulation of DNA-templated transcription"/>
    <property type="evidence" value="ECO:0007669"/>
    <property type="project" value="InterPro"/>
</dbReference>
<dbReference type="InterPro" id="IPR001789">
    <property type="entry name" value="Sig_transdc_resp-reg_receiver"/>
</dbReference>
<dbReference type="Gene3D" id="3.40.50.2300">
    <property type="match status" value="1"/>
</dbReference>
<evidence type="ECO:0000256" key="3">
    <source>
        <dbReference type="ARBA" id="ARBA00023015"/>
    </source>
</evidence>
<accession>A0A1A6XSX1</accession>
<organism evidence="10 11">
    <name type="scientific">Stenotrophomonas maltophilia</name>
    <name type="common">Pseudomonas maltophilia</name>
    <name type="synonym">Xanthomonas maltophilia</name>
    <dbReference type="NCBI Taxonomy" id="40324"/>
    <lineage>
        <taxon>Bacteria</taxon>
        <taxon>Pseudomonadati</taxon>
        <taxon>Pseudomonadota</taxon>
        <taxon>Gammaproteobacteria</taxon>
        <taxon>Lysobacterales</taxon>
        <taxon>Lysobacteraceae</taxon>
        <taxon>Stenotrophomonas</taxon>
        <taxon>Stenotrophomonas maltophilia group</taxon>
    </lineage>
</organism>
<dbReference type="InterPro" id="IPR036388">
    <property type="entry name" value="WH-like_DNA-bd_sf"/>
</dbReference>
<feature type="modified residue" description="4-aspartylphosphate" evidence="6">
    <location>
        <position position="63"/>
    </location>
</feature>
<reference evidence="10 11" key="1">
    <citation type="submission" date="2016-05" db="EMBL/GenBank/DDBJ databases">
        <title>Draft Genome Sequences of Stenotrophomonas maltophilia Strains Sm32COP, Sm41DVV, Sm46PAILV, SmF3, SmF22, SmSOFb1 and SmCVFa1, Isolated from Different Manures, in France.</title>
        <authorList>
            <person name="Nazaret S."/>
            <person name="Bodilis J."/>
        </authorList>
    </citation>
    <scope>NUCLEOTIDE SEQUENCE [LARGE SCALE GENOMIC DNA]</scope>
    <source>
        <strain evidence="10 11">Sm46PAILV</strain>
    </source>
</reference>
<protein>
    <recommendedName>
        <fullName evidence="12">DNA-binding response regulator</fullName>
    </recommendedName>
</protein>
<dbReference type="InterPro" id="IPR016032">
    <property type="entry name" value="Sig_transdc_resp-reg_C-effctor"/>
</dbReference>
<dbReference type="SMART" id="SM00862">
    <property type="entry name" value="Trans_reg_C"/>
    <property type="match status" value="1"/>
</dbReference>
<dbReference type="CDD" id="cd00383">
    <property type="entry name" value="trans_reg_C"/>
    <property type="match status" value="1"/>
</dbReference>
<dbReference type="PROSITE" id="PS51755">
    <property type="entry name" value="OMPR_PHOB"/>
    <property type="match status" value="1"/>
</dbReference>
<dbReference type="GO" id="GO:0032993">
    <property type="term" value="C:protein-DNA complex"/>
    <property type="evidence" value="ECO:0007669"/>
    <property type="project" value="TreeGrafter"/>
</dbReference>
<dbReference type="PANTHER" id="PTHR48111">
    <property type="entry name" value="REGULATOR OF RPOS"/>
    <property type="match status" value="1"/>
</dbReference>
<feature type="DNA-binding region" description="OmpR/PhoB-type" evidence="7">
    <location>
        <begin position="135"/>
        <end position="237"/>
    </location>
</feature>
<sequence>MIRHSESYFLPEVLVVEDDAIYRERVLIPQLADHGFIPSGVGSAQDFLTRISGATPPPLIVLDIGLPDGDGFVLTDLLRELQPDIGIILLTGHVNLEDQIRILRRSADAYLTKPVEVSLLAATLHSVLRRVQHLQPFAPPSGRTWRVSDDGWLLSCPAGNRIALTRTERLLLHCLARSPGRVVTREQLIGSLTDNIHDYDPHRLESLLHRLRRKVRSASGRALPLRSVQGEGYILDFL</sequence>
<dbReference type="PANTHER" id="PTHR48111:SF1">
    <property type="entry name" value="TWO-COMPONENT RESPONSE REGULATOR ORR33"/>
    <property type="match status" value="1"/>
</dbReference>
<dbReference type="Pfam" id="PF00072">
    <property type="entry name" value="Response_reg"/>
    <property type="match status" value="1"/>
</dbReference>
<dbReference type="Gene3D" id="1.10.10.10">
    <property type="entry name" value="Winged helix-like DNA-binding domain superfamily/Winged helix DNA-binding domain"/>
    <property type="match status" value="1"/>
</dbReference>
<dbReference type="AlphaFoldDB" id="A0A1A6XSX1"/>
<dbReference type="GO" id="GO:0005829">
    <property type="term" value="C:cytosol"/>
    <property type="evidence" value="ECO:0007669"/>
    <property type="project" value="TreeGrafter"/>
</dbReference>
<evidence type="ECO:0000256" key="5">
    <source>
        <dbReference type="ARBA" id="ARBA00023163"/>
    </source>
</evidence>
<dbReference type="GO" id="GO:0000976">
    <property type="term" value="F:transcription cis-regulatory region binding"/>
    <property type="evidence" value="ECO:0007669"/>
    <property type="project" value="TreeGrafter"/>
</dbReference>
<evidence type="ECO:0000256" key="2">
    <source>
        <dbReference type="ARBA" id="ARBA00023012"/>
    </source>
</evidence>
<evidence type="ECO:0000259" key="8">
    <source>
        <dbReference type="PROSITE" id="PS50110"/>
    </source>
</evidence>
<keyword evidence="5" id="KW-0804">Transcription</keyword>
<gene>
    <name evidence="10" type="ORF">A9K58_12870</name>
</gene>
<evidence type="ECO:0000256" key="1">
    <source>
        <dbReference type="ARBA" id="ARBA00022553"/>
    </source>
</evidence>
<evidence type="ECO:0000313" key="10">
    <source>
        <dbReference type="EMBL" id="OBU66028.1"/>
    </source>
</evidence>
<evidence type="ECO:0000256" key="6">
    <source>
        <dbReference type="PROSITE-ProRule" id="PRU00169"/>
    </source>
</evidence>
<dbReference type="PROSITE" id="PS50110">
    <property type="entry name" value="RESPONSE_REGULATORY"/>
    <property type="match status" value="1"/>
</dbReference>
<name>A0A1A6XSX1_STEMA</name>
<dbReference type="SUPFAM" id="SSF52172">
    <property type="entry name" value="CheY-like"/>
    <property type="match status" value="1"/>
</dbReference>
<dbReference type="InterPro" id="IPR039420">
    <property type="entry name" value="WalR-like"/>
</dbReference>
<comment type="caution">
    <text evidence="10">The sequence shown here is derived from an EMBL/GenBank/DDBJ whole genome shotgun (WGS) entry which is preliminary data.</text>
</comment>
<dbReference type="Pfam" id="PF00486">
    <property type="entry name" value="Trans_reg_C"/>
    <property type="match status" value="1"/>
</dbReference>
<evidence type="ECO:0008006" key="12">
    <source>
        <dbReference type="Google" id="ProtNLM"/>
    </source>
</evidence>
<feature type="domain" description="OmpR/PhoB-type" evidence="9">
    <location>
        <begin position="135"/>
        <end position="237"/>
    </location>
</feature>
<keyword evidence="1 6" id="KW-0597">Phosphoprotein</keyword>
<dbReference type="CDD" id="cd00156">
    <property type="entry name" value="REC"/>
    <property type="match status" value="1"/>
</dbReference>
<dbReference type="EMBL" id="LYVJ01000009">
    <property type="protein sequence ID" value="OBU66028.1"/>
    <property type="molecule type" value="Genomic_DNA"/>
</dbReference>
<dbReference type="SUPFAM" id="SSF46894">
    <property type="entry name" value="C-terminal effector domain of the bipartite response regulators"/>
    <property type="match status" value="1"/>
</dbReference>
<keyword evidence="3" id="KW-0805">Transcription regulation</keyword>
<evidence type="ECO:0000313" key="11">
    <source>
        <dbReference type="Proteomes" id="UP000092256"/>
    </source>
</evidence>
<dbReference type="SMART" id="SM00448">
    <property type="entry name" value="REC"/>
    <property type="match status" value="1"/>
</dbReference>
<dbReference type="InterPro" id="IPR011006">
    <property type="entry name" value="CheY-like_superfamily"/>
</dbReference>
<evidence type="ECO:0000256" key="7">
    <source>
        <dbReference type="PROSITE-ProRule" id="PRU01091"/>
    </source>
</evidence>
<feature type="domain" description="Response regulatory" evidence="8">
    <location>
        <begin position="12"/>
        <end position="128"/>
    </location>
</feature>
<dbReference type="InterPro" id="IPR001867">
    <property type="entry name" value="OmpR/PhoB-type_DNA-bd"/>
</dbReference>
<keyword evidence="4 7" id="KW-0238">DNA-binding</keyword>
<evidence type="ECO:0000259" key="9">
    <source>
        <dbReference type="PROSITE" id="PS51755"/>
    </source>
</evidence>
<keyword evidence="2" id="KW-0902">Two-component regulatory system</keyword>
<dbReference type="GO" id="GO:0000156">
    <property type="term" value="F:phosphorelay response regulator activity"/>
    <property type="evidence" value="ECO:0007669"/>
    <property type="project" value="TreeGrafter"/>
</dbReference>
<dbReference type="Proteomes" id="UP000092256">
    <property type="component" value="Unassembled WGS sequence"/>
</dbReference>
<dbReference type="RefSeq" id="WP_065199704.1">
    <property type="nucleotide sequence ID" value="NZ_LYVJ01000009.1"/>
</dbReference>
<dbReference type="OrthoDB" id="9802426at2"/>